<evidence type="ECO:0000256" key="2">
    <source>
        <dbReference type="ARBA" id="ARBA00022475"/>
    </source>
</evidence>
<keyword evidence="5 6" id="KW-0472">Membrane</keyword>
<keyword evidence="2" id="KW-1003">Cell membrane</keyword>
<dbReference type="InterPro" id="IPR001851">
    <property type="entry name" value="ABC_transp_permease"/>
</dbReference>
<dbReference type="STRING" id="1121476.SAMN02745751_01441"/>
<dbReference type="AlphaFoldDB" id="A0A1M6FCV6"/>
<dbReference type="CDD" id="cd06580">
    <property type="entry name" value="TM_PBP1_transp_TpRbsC_like"/>
    <property type="match status" value="1"/>
</dbReference>
<keyword evidence="4 6" id="KW-1133">Transmembrane helix</keyword>
<evidence type="ECO:0000256" key="4">
    <source>
        <dbReference type="ARBA" id="ARBA00022989"/>
    </source>
</evidence>
<gene>
    <name evidence="7" type="ORF">SAMN02745751_01441</name>
</gene>
<dbReference type="GO" id="GO:0005886">
    <property type="term" value="C:plasma membrane"/>
    <property type="evidence" value="ECO:0007669"/>
    <property type="project" value="UniProtKB-SubCell"/>
</dbReference>
<feature type="transmembrane region" description="Helical" evidence="6">
    <location>
        <begin position="198"/>
        <end position="222"/>
    </location>
</feature>
<reference evidence="7 8" key="1">
    <citation type="submission" date="2016-11" db="EMBL/GenBank/DDBJ databases">
        <authorList>
            <person name="Jaros S."/>
            <person name="Januszkiewicz K."/>
            <person name="Wedrychowicz H."/>
        </authorList>
    </citation>
    <scope>NUCLEOTIDE SEQUENCE [LARGE SCALE GENOMIC DNA]</scope>
    <source>
        <strain evidence="7 8">DSM 17477</strain>
    </source>
</reference>
<feature type="transmembrane region" description="Helical" evidence="6">
    <location>
        <begin position="154"/>
        <end position="178"/>
    </location>
</feature>
<dbReference type="Pfam" id="PF02653">
    <property type="entry name" value="BPD_transp_2"/>
    <property type="match status" value="1"/>
</dbReference>
<dbReference type="Proteomes" id="UP000184052">
    <property type="component" value="Unassembled WGS sequence"/>
</dbReference>
<comment type="subcellular location">
    <subcellularLocation>
        <location evidence="1">Cell membrane</location>
        <topology evidence="1">Multi-pass membrane protein</topology>
    </subcellularLocation>
</comment>
<keyword evidence="8" id="KW-1185">Reference proteome</keyword>
<feature type="transmembrane region" description="Helical" evidence="6">
    <location>
        <begin position="90"/>
        <end position="109"/>
    </location>
</feature>
<evidence type="ECO:0000256" key="5">
    <source>
        <dbReference type="ARBA" id="ARBA00023136"/>
    </source>
</evidence>
<feature type="transmembrane region" description="Helical" evidence="6">
    <location>
        <begin position="62"/>
        <end position="84"/>
    </location>
</feature>
<dbReference type="PANTHER" id="PTHR43370">
    <property type="entry name" value="SUGAR ABC TRANSPORTER INTEGRAL MEMBRANE PROTEIN-RELATED"/>
    <property type="match status" value="1"/>
</dbReference>
<organism evidence="7 8">
    <name type="scientific">Dethiosulfatibacter aminovorans DSM 17477</name>
    <dbReference type="NCBI Taxonomy" id="1121476"/>
    <lineage>
        <taxon>Bacteria</taxon>
        <taxon>Bacillati</taxon>
        <taxon>Bacillota</taxon>
        <taxon>Tissierellia</taxon>
        <taxon>Dethiosulfatibacter</taxon>
    </lineage>
</organism>
<evidence type="ECO:0000256" key="6">
    <source>
        <dbReference type="SAM" id="Phobius"/>
    </source>
</evidence>
<feature type="transmembrane region" description="Helical" evidence="6">
    <location>
        <begin position="234"/>
        <end position="259"/>
    </location>
</feature>
<name>A0A1M6FCV6_9FIRM</name>
<dbReference type="GO" id="GO:0022857">
    <property type="term" value="F:transmembrane transporter activity"/>
    <property type="evidence" value="ECO:0007669"/>
    <property type="project" value="InterPro"/>
</dbReference>
<evidence type="ECO:0000313" key="7">
    <source>
        <dbReference type="EMBL" id="SHI95512.1"/>
    </source>
</evidence>
<feature type="transmembrane region" description="Helical" evidence="6">
    <location>
        <begin position="35"/>
        <end position="55"/>
    </location>
</feature>
<dbReference type="EMBL" id="FQZL01000008">
    <property type="protein sequence ID" value="SHI95512.1"/>
    <property type="molecule type" value="Genomic_DNA"/>
</dbReference>
<keyword evidence="3 6" id="KW-0812">Transmembrane</keyword>
<evidence type="ECO:0000256" key="1">
    <source>
        <dbReference type="ARBA" id="ARBA00004651"/>
    </source>
</evidence>
<evidence type="ECO:0000256" key="3">
    <source>
        <dbReference type="ARBA" id="ARBA00022692"/>
    </source>
</evidence>
<protein>
    <submittedName>
        <fullName evidence="7">Nucleoside ABC transporter membrane protein</fullName>
    </submittedName>
</protein>
<dbReference type="OrthoDB" id="9792579at2"/>
<accession>A0A1M6FCV6</accession>
<proteinExistence type="predicted"/>
<sequence length="314" mass="33481">MTLTIILAIIASAIRLATPLIFASLGGTFSERSGVVNIALEGMMLMGAFFAVLVTHLYGSSFLGVLGAIVAGGVTALLLAFMSIHLRSNQVVVGTAINILAASLTAYFLEMVWHRSGQTDSLPKELSLTGNPKMFAFLEKIPVLGDIFSRFTPFVYLAFFMVFVSYFVIFKTPFGLRIRAVGEHPRAADTLGINVFKIRYICVILSGCLAGLSGASLSLGTVSLFREGMSVGKGFIALAAMIFGKWHPVGAMFACLFFGFTEAIQIQAQTIGINVPPEFLQMLPYVATILALAGVVGKATAPAADGKPYEKGEK</sequence>
<dbReference type="PANTHER" id="PTHR43370:SF1">
    <property type="entry name" value="GUANOSINE ABC TRANSPORTER PERMEASE PROTEIN NUPQ"/>
    <property type="match status" value="1"/>
</dbReference>
<dbReference type="RefSeq" id="WP_073048906.1">
    <property type="nucleotide sequence ID" value="NZ_FQZL01000008.1"/>
</dbReference>
<evidence type="ECO:0000313" key="8">
    <source>
        <dbReference type="Proteomes" id="UP000184052"/>
    </source>
</evidence>